<comment type="subcellular location">
    <subcellularLocation>
        <location evidence="1">Membrane</location>
        <topology evidence="1">Multi-pass membrane protein</topology>
    </subcellularLocation>
</comment>
<dbReference type="Pfam" id="PF13000">
    <property type="entry name" value="Acatn"/>
    <property type="match status" value="1"/>
</dbReference>
<feature type="transmembrane region" description="Helical" evidence="5">
    <location>
        <begin position="377"/>
        <end position="396"/>
    </location>
</feature>
<evidence type="ECO:0000256" key="3">
    <source>
        <dbReference type="ARBA" id="ARBA00022989"/>
    </source>
</evidence>
<sequence>MSEVPHQLARHDYKAFFLLVVLYFLQGIPVGLAFGTVPFLLKSGARETTFTQLGVFALATYPYSLKIIWSPIVDSIYSKKTGRRRSWIIPVQLASGIILWAIGFCVSNDLVFAGIDESYSTSAVPIKQGVRPTDITTLTVCFLLLVFLCATQDIAVDGWALEILSKQSLSYASTAQTVGLNTGYFLSFTIFLTFNSSDFMNRYVREEPLEYGLISFGGYLKFAGTVYLMVTFYVMLFTKERPSDCTILPSTIKKSDEKQVVDYKGETDASSTSLRNVYLLFFKVLKLPSVRSLMLIHLVSKFAFQCNEGATNLKLLERGFKREDLAVTVLVDFPFEIIFGYYVAKWSSSATFGPRKFNRSNLFARVLVGEAGILTPWLWGFLGRLLSAFLAGILVAKFPSDGIVTTSYFLMVIFQHLLGSFMTTVQFVAICAFHTRIADPTIGGTYMTLLNTFSNLGGTWPRLLVMTMIDRLTKYECVGTGAYSLGATDEGLCKAAGGTWVIVRDGYFVSNFCCIAIGVVLYFSVIRKRAQRLQLLPESAWHCS</sequence>
<keyword evidence="2 5" id="KW-0812">Transmembrane</keyword>
<reference evidence="7" key="1">
    <citation type="submission" date="2015-10" db="EMBL/GenBank/DDBJ databases">
        <authorList>
            <person name="Devillers H."/>
        </authorList>
    </citation>
    <scope>NUCLEOTIDE SEQUENCE [LARGE SCALE GENOMIC DNA]</scope>
</reference>
<feature type="transmembrane region" description="Helical" evidence="5">
    <location>
        <begin position="16"/>
        <end position="41"/>
    </location>
</feature>
<feature type="transmembrane region" description="Helical" evidence="5">
    <location>
        <begin position="93"/>
        <end position="115"/>
    </location>
</feature>
<protein>
    <submittedName>
        <fullName evidence="6">LAQU0S02e10000g1_1</fullName>
    </submittedName>
</protein>
<dbReference type="SUPFAM" id="SSF103473">
    <property type="entry name" value="MFS general substrate transporter"/>
    <property type="match status" value="1"/>
</dbReference>
<feature type="transmembrane region" description="Helical" evidence="5">
    <location>
        <begin position="507"/>
        <end position="526"/>
    </location>
</feature>
<dbReference type="InterPro" id="IPR004752">
    <property type="entry name" value="AmpG_permease/AT-1"/>
</dbReference>
<gene>
    <name evidence="6" type="ORF">LAQU0_S02e10000g</name>
</gene>
<feature type="transmembrane region" description="Helical" evidence="5">
    <location>
        <begin position="135"/>
        <end position="156"/>
    </location>
</feature>
<evidence type="ECO:0000256" key="1">
    <source>
        <dbReference type="ARBA" id="ARBA00004141"/>
    </source>
</evidence>
<organism evidence="6 7">
    <name type="scientific">Lachancea quebecensis</name>
    <dbReference type="NCBI Taxonomy" id="1654605"/>
    <lineage>
        <taxon>Eukaryota</taxon>
        <taxon>Fungi</taxon>
        <taxon>Dikarya</taxon>
        <taxon>Ascomycota</taxon>
        <taxon>Saccharomycotina</taxon>
        <taxon>Saccharomycetes</taxon>
        <taxon>Saccharomycetales</taxon>
        <taxon>Saccharomycetaceae</taxon>
        <taxon>Lachancea</taxon>
    </lineage>
</organism>
<keyword evidence="7" id="KW-1185">Reference proteome</keyword>
<dbReference type="AlphaFoldDB" id="A0A0P1KNV4"/>
<evidence type="ECO:0000256" key="2">
    <source>
        <dbReference type="ARBA" id="ARBA00022692"/>
    </source>
</evidence>
<feature type="transmembrane region" description="Helical" evidence="5">
    <location>
        <begin position="325"/>
        <end position="344"/>
    </location>
</feature>
<evidence type="ECO:0000313" key="7">
    <source>
        <dbReference type="Proteomes" id="UP000236544"/>
    </source>
</evidence>
<dbReference type="PANTHER" id="PTHR12778:SF9">
    <property type="entry name" value="ACETYL-COENZYME A TRANSPORTER 1"/>
    <property type="match status" value="1"/>
</dbReference>
<proteinExistence type="predicted"/>
<feature type="transmembrane region" description="Helical" evidence="5">
    <location>
        <begin position="408"/>
        <end position="430"/>
    </location>
</feature>
<name>A0A0P1KNV4_9SACH</name>
<feature type="transmembrane region" description="Helical" evidence="5">
    <location>
        <begin position="53"/>
        <end position="72"/>
    </location>
</feature>
<dbReference type="FunFam" id="1.20.1250.20:FF:000289">
    <property type="entry name" value="Acetyl-coenzyme A transporter 1"/>
    <property type="match status" value="1"/>
</dbReference>
<dbReference type="GO" id="GO:0035348">
    <property type="term" value="P:acetyl-CoA transmembrane transport"/>
    <property type="evidence" value="ECO:0007669"/>
    <property type="project" value="InterPro"/>
</dbReference>
<keyword evidence="3 5" id="KW-1133">Transmembrane helix</keyword>
<dbReference type="OrthoDB" id="6415790at2759"/>
<keyword evidence="4 5" id="KW-0472">Membrane</keyword>
<evidence type="ECO:0000256" key="4">
    <source>
        <dbReference type="ARBA" id="ARBA00023136"/>
    </source>
</evidence>
<evidence type="ECO:0000256" key="5">
    <source>
        <dbReference type="SAM" id="Phobius"/>
    </source>
</evidence>
<feature type="transmembrane region" description="Helical" evidence="5">
    <location>
        <begin position="168"/>
        <end position="194"/>
    </location>
</feature>
<feature type="transmembrane region" description="Helical" evidence="5">
    <location>
        <begin position="214"/>
        <end position="236"/>
    </location>
</feature>
<accession>A0A0P1KNV4</accession>
<dbReference type="EMBL" id="LN890542">
    <property type="protein sequence ID" value="CUS21274.1"/>
    <property type="molecule type" value="Genomic_DNA"/>
</dbReference>
<dbReference type="GO" id="GO:0016020">
    <property type="term" value="C:membrane"/>
    <property type="evidence" value="ECO:0007669"/>
    <property type="project" value="UniProtKB-SubCell"/>
</dbReference>
<dbReference type="GO" id="GO:0008521">
    <property type="term" value="F:acetyl-CoA transmembrane transporter activity"/>
    <property type="evidence" value="ECO:0007669"/>
    <property type="project" value="InterPro"/>
</dbReference>
<dbReference type="InterPro" id="IPR024371">
    <property type="entry name" value="AcetylCoA_trans_1-like"/>
</dbReference>
<evidence type="ECO:0000313" key="6">
    <source>
        <dbReference type="EMBL" id="CUS21274.1"/>
    </source>
</evidence>
<dbReference type="PANTHER" id="PTHR12778">
    <property type="entry name" value="SOLUTE CARRIER FAMILY 33 ACETYL-COA TRANSPORTER -RELATED"/>
    <property type="match status" value="1"/>
</dbReference>
<dbReference type="InterPro" id="IPR036259">
    <property type="entry name" value="MFS_trans_sf"/>
</dbReference>
<dbReference type="Proteomes" id="UP000236544">
    <property type="component" value="Unassembled WGS sequence"/>
</dbReference>